<dbReference type="SUPFAM" id="SSF52047">
    <property type="entry name" value="RNI-like"/>
    <property type="match status" value="1"/>
</dbReference>
<organism evidence="2 3">
    <name type="scientific">Linnemannia gamsii</name>
    <dbReference type="NCBI Taxonomy" id="64522"/>
    <lineage>
        <taxon>Eukaryota</taxon>
        <taxon>Fungi</taxon>
        <taxon>Fungi incertae sedis</taxon>
        <taxon>Mucoromycota</taxon>
        <taxon>Mortierellomycotina</taxon>
        <taxon>Mortierellomycetes</taxon>
        <taxon>Mortierellales</taxon>
        <taxon>Mortierellaceae</taxon>
        <taxon>Linnemannia</taxon>
    </lineage>
</organism>
<evidence type="ECO:0008006" key="4">
    <source>
        <dbReference type="Google" id="ProtNLM"/>
    </source>
</evidence>
<keyword evidence="3" id="KW-1185">Reference proteome</keyword>
<dbReference type="EMBL" id="JAAAIN010000127">
    <property type="protein sequence ID" value="KAG0319835.1"/>
    <property type="molecule type" value="Genomic_DNA"/>
</dbReference>
<dbReference type="Gene3D" id="3.80.10.10">
    <property type="entry name" value="Ribonuclease Inhibitor"/>
    <property type="match status" value="1"/>
</dbReference>
<accession>A0A9P6RLD6</accession>
<dbReference type="OrthoDB" id="2389045at2759"/>
<dbReference type="AlphaFoldDB" id="A0A9P6RLD6"/>
<comment type="caution">
    <text evidence="2">The sequence shown here is derived from an EMBL/GenBank/DDBJ whole genome shotgun (WGS) entry which is preliminary data.</text>
</comment>
<name>A0A9P6RLD6_9FUNG</name>
<sequence length="1070" mass="122084">MSSDNSGIPATLAPRPSPLIIPELLHRIFYFFNDYELTRHVLPVCRLWFLLHQHHIARETHFDETQPSEDLERVILGLPWATRLCWSAGSIKKATRVQQRRYRRQMTAALKAKYDDFADNRFLRFRPVTEDGKVVNNHQYVGEGGFYTYGAGGLDGLLQGSMAPLRELQVLGNIGYDGRVVALLPFLSTLQRLELRLKGGYIDLGGMMKALPSLEALDIRGNSTIHGDLGSAHLKILRGGKPLLLRSIIFGEVRFPQASIESMLTTSPHLRELKLFDVSMGNYSFVIGGTAVDSPRLLSHIRSLSLPLEQLYISIHEEQMTPEFLSRLIEICPLKDEFVSWDFPLNVIQVIRQQPNNITTLELAAPGKCGPDSTLHQYLCSSPHLLHLRAPMIEYLVNHMDIHYRLSDTNTSRFKDTPSIGQPRLWVCSNLQTLHLGIHSISGAAPQDPLFNEQGRVLFGYISRVTPRLRDLSLTLSRYLTTNGDPPRLRLESGLCLLARLTRLESLRIRGELSRQAVVPEDVEWMLQSGHSLEMRARRQALMSLWDTHIETESNHQDTQPPQQPQQQHQQSRHHQQQQGVVLQEQHQQNGEHQQQQHQNGEHQQQLQDNGGHQQQLQEREEAIVVPSELTDQLQDLGRLVDVKKMVEEMDSKDGFSYWSELKRVSIFSDSEFGVTVERECQRELTPRHHILRTVRWDYQDDESSADPEDRFKRLAFASRLEVQYSAHNGSRVTYSRMNRVILQAMDPSLPAEPKPIYDQQQWKEIQEWEASEKQFLEGPLLLLRKRPLRQLSLGGWDSSDAIRRISQHMGTLTHVEAMIGHVGRWSSVVDSFLFDAGIVIKNCPLLQYFKMSSVSLNFAPLVIGPWVPAVSELDAPFCCRHLETLILQGLVFKSQELKDVLSVSPNLKVLKVINRRSRTPDGTWGGHSYNAYRDLLQHLERVGLVLKTLHYSDQISSRNDHIEIQAHPYSNDWTFCAGDLLPELIRDLQTIPNVVTTLELLSARNTGKVAVGLHTYLCSSPHLIHLRAPRTPYPSSLISKKSASMTEIVESQPPFRRYRSRAGSVFWHG</sequence>
<dbReference type="InterPro" id="IPR032675">
    <property type="entry name" value="LRR_dom_sf"/>
</dbReference>
<protein>
    <recommendedName>
        <fullName evidence="4">F-box domain-containing protein</fullName>
    </recommendedName>
</protein>
<reference evidence="2" key="1">
    <citation type="journal article" date="2020" name="Fungal Divers.">
        <title>Resolving the Mortierellaceae phylogeny through synthesis of multi-gene phylogenetics and phylogenomics.</title>
        <authorList>
            <person name="Vandepol N."/>
            <person name="Liber J."/>
            <person name="Desiro A."/>
            <person name="Na H."/>
            <person name="Kennedy M."/>
            <person name="Barry K."/>
            <person name="Grigoriev I.V."/>
            <person name="Miller A.N."/>
            <person name="O'Donnell K."/>
            <person name="Stajich J.E."/>
            <person name="Bonito G."/>
        </authorList>
    </citation>
    <scope>NUCLEOTIDE SEQUENCE</scope>
    <source>
        <strain evidence="2">NVP60</strain>
    </source>
</reference>
<evidence type="ECO:0000256" key="1">
    <source>
        <dbReference type="SAM" id="MobiDB-lite"/>
    </source>
</evidence>
<dbReference type="Proteomes" id="UP000823405">
    <property type="component" value="Unassembled WGS sequence"/>
</dbReference>
<feature type="compositionally biased region" description="Low complexity" evidence="1">
    <location>
        <begin position="577"/>
        <end position="617"/>
    </location>
</feature>
<gene>
    <name evidence="2" type="ORF">BGZ97_001324</name>
</gene>
<proteinExistence type="predicted"/>
<feature type="region of interest" description="Disordered" evidence="1">
    <location>
        <begin position="553"/>
        <end position="619"/>
    </location>
</feature>
<evidence type="ECO:0000313" key="2">
    <source>
        <dbReference type="EMBL" id="KAG0319835.1"/>
    </source>
</evidence>
<evidence type="ECO:0000313" key="3">
    <source>
        <dbReference type="Proteomes" id="UP000823405"/>
    </source>
</evidence>